<comment type="caution">
    <text evidence="3">The sequence shown here is derived from an EMBL/GenBank/DDBJ whole genome shotgun (WGS) entry which is preliminary data.</text>
</comment>
<feature type="region of interest" description="Disordered" evidence="1">
    <location>
        <begin position="49"/>
        <end position="78"/>
    </location>
</feature>
<reference evidence="4" key="1">
    <citation type="journal article" date="2019" name="Int. J. Syst. Evol. Microbiol.">
        <title>The Global Catalogue of Microorganisms (GCM) 10K type strain sequencing project: providing services to taxonomists for standard genome sequencing and annotation.</title>
        <authorList>
            <consortium name="The Broad Institute Genomics Platform"/>
            <consortium name="The Broad Institute Genome Sequencing Center for Infectious Disease"/>
            <person name="Wu L."/>
            <person name="Ma J."/>
        </authorList>
    </citation>
    <scope>NUCLEOTIDE SEQUENCE [LARGE SCALE GENOMIC DNA]</scope>
    <source>
        <strain evidence="4">CGMCC 4.1648</strain>
    </source>
</reference>
<proteinExistence type="predicted"/>
<keyword evidence="2" id="KW-1133">Transmembrane helix</keyword>
<accession>A0ABV9XM07</accession>
<evidence type="ECO:0000313" key="4">
    <source>
        <dbReference type="Proteomes" id="UP001595829"/>
    </source>
</evidence>
<gene>
    <name evidence="3" type="ORF">ACFPM3_25650</name>
</gene>
<keyword evidence="4" id="KW-1185">Reference proteome</keyword>
<sequence length="78" mass="8492">MHFDPLLILDALLVGFMHVAVRLLFFLLAVITVLIGALSLWFRMVRPSGPAPGGSARGRDPDDVGLAGFRWDADDDEA</sequence>
<dbReference type="RefSeq" id="WP_345690037.1">
    <property type="nucleotide sequence ID" value="NZ_BAABIT010000001.1"/>
</dbReference>
<feature type="transmembrane region" description="Helical" evidence="2">
    <location>
        <begin position="20"/>
        <end position="42"/>
    </location>
</feature>
<evidence type="ECO:0000256" key="2">
    <source>
        <dbReference type="SAM" id="Phobius"/>
    </source>
</evidence>
<dbReference type="Proteomes" id="UP001595829">
    <property type="component" value="Unassembled WGS sequence"/>
</dbReference>
<evidence type="ECO:0000313" key="3">
    <source>
        <dbReference type="EMBL" id="MFC5025514.1"/>
    </source>
</evidence>
<evidence type="ECO:0000256" key="1">
    <source>
        <dbReference type="SAM" id="MobiDB-lite"/>
    </source>
</evidence>
<keyword evidence="2" id="KW-0472">Membrane</keyword>
<organism evidence="3 4">
    <name type="scientific">Streptomyces coeruleoprunus</name>
    <dbReference type="NCBI Taxonomy" id="285563"/>
    <lineage>
        <taxon>Bacteria</taxon>
        <taxon>Bacillati</taxon>
        <taxon>Actinomycetota</taxon>
        <taxon>Actinomycetes</taxon>
        <taxon>Kitasatosporales</taxon>
        <taxon>Streptomycetaceae</taxon>
        <taxon>Streptomyces</taxon>
    </lineage>
</organism>
<keyword evidence="2" id="KW-0812">Transmembrane</keyword>
<dbReference type="EMBL" id="JBHSJD010000022">
    <property type="protein sequence ID" value="MFC5025514.1"/>
    <property type="molecule type" value="Genomic_DNA"/>
</dbReference>
<name>A0ABV9XM07_9ACTN</name>
<protein>
    <submittedName>
        <fullName evidence="3">Uncharacterized protein</fullName>
    </submittedName>
</protein>